<sequence>MTDTRIDSGPRPRHDMSLGRGSSLGRGVRSVLCAAALALGAGQILAPAAHATETIPLTVVAGHPPAFLWVKTLSESFIPGVDRRLKEGGDAYRIAWTEAYGGTVAKIGGELEAMEEGIADMGFVGSVFEAAKMPLHNVTYMLPFSTDNLFLVTQTVAGLSKRIPEMDEEWTRNNQMALAGAALDSYHLFTNFPVNSIDDLNGRKIAAPGPAANWLKGTGAVAVAGNLQTYYNDIKTGVFEGTLTFATAAAAAKLQEVAPYVTKVNIGAQFAGAITINADVWADLPQPVKDAILAEAALYSDTFAKAQAARVNASFKAMADGGATITELSPAERKRWADALPNVAKEWAADLEAKGVPGKAVMTGYLDGLRAAGVTLPRNWDRE</sequence>
<gene>
    <name evidence="3" type="ORF">WG926_08915</name>
</gene>
<dbReference type="EMBL" id="JBBKTW010000003">
    <property type="protein sequence ID" value="MEN2988421.1"/>
    <property type="molecule type" value="Genomic_DNA"/>
</dbReference>
<reference evidence="3 4" key="1">
    <citation type="submission" date="2024-03" db="EMBL/GenBank/DDBJ databases">
        <title>High-quality draft genome sequencing of Tistrella sp. BH-R2-4.</title>
        <authorList>
            <person name="Dong C."/>
        </authorList>
    </citation>
    <scope>NUCLEOTIDE SEQUENCE [LARGE SCALE GENOMIC DNA]</scope>
    <source>
        <strain evidence="3 4">BH-R2-4</strain>
    </source>
</reference>
<organism evidence="3 4">
    <name type="scientific">Tistrella arctica</name>
    <dbReference type="NCBI Taxonomy" id="3133430"/>
    <lineage>
        <taxon>Bacteria</taxon>
        <taxon>Pseudomonadati</taxon>
        <taxon>Pseudomonadota</taxon>
        <taxon>Alphaproteobacteria</taxon>
        <taxon>Geminicoccales</taxon>
        <taxon>Geminicoccaceae</taxon>
        <taxon>Tistrella</taxon>
    </lineage>
</organism>
<dbReference type="PANTHER" id="PTHR33376:SF15">
    <property type="entry name" value="BLL6794 PROTEIN"/>
    <property type="match status" value="1"/>
</dbReference>
<dbReference type="CDD" id="cd13666">
    <property type="entry name" value="PBP2_TRAP_DctP_like_1"/>
    <property type="match status" value="1"/>
</dbReference>
<dbReference type="Gene3D" id="3.40.190.170">
    <property type="entry name" value="Bacterial extracellular solute-binding protein, family 7"/>
    <property type="match status" value="1"/>
</dbReference>
<comment type="caution">
    <text evidence="3">The sequence shown here is derived from an EMBL/GenBank/DDBJ whole genome shotgun (WGS) entry which is preliminary data.</text>
</comment>
<dbReference type="NCBIfam" id="NF037995">
    <property type="entry name" value="TRAP_S1"/>
    <property type="match status" value="1"/>
</dbReference>
<name>A0ABU9YI11_9PROT</name>
<evidence type="ECO:0000256" key="1">
    <source>
        <dbReference type="ARBA" id="ARBA00022729"/>
    </source>
</evidence>
<dbReference type="Proteomes" id="UP001413721">
    <property type="component" value="Unassembled WGS sequence"/>
</dbReference>
<dbReference type="InterPro" id="IPR038404">
    <property type="entry name" value="TRAP_DctP_sf"/>
</dbReference>
<evidence type="ECO:0000313" key="4">
    <source>
        <dbReference type="Proteomes" id="UP001413721"/>
    </source>
</evidence>
<keyword evidence="4" id="KW-1185">Reference proteome</keyword>
<keyword evidence="1" id="KW-0732">Signal</keyword>
<proteinExistence type="predicted"/>
<protein>
    <submittedName>
        <fullName evidence="3">C4-dicarboxylate TRAP transporter substrate-binding protein</fullName>
    </submittedName>
</protein>
<dbReference type="Pfam" id="PF03480">
    <property type="entry name" value="DctP"/>
    <property type="match status" value="1"/>
</dbReference>
<dbReference type="RefSeq" id="WP_345934728.1">
    <property type="nucleotide sequence ID" value="NZ_JBBKTV010000008.1"/>
</dbReference>
<feature type="region of interest" description="Disordered" evidence="2">
    <location>
        <begin position="1"/>
        <end position="21"/>
    </location>
</feature>
<evidence type="ECO:0000313" key="3">
    <source>
        <dbReference type="EMBL" id="MEN2988421.1"/>
    </source>
</evidence>
<feature type="compositionally biased region" description="Basic and acidic residues" evidence="2">
    <location>
        <begin position="1"/>
        <end position="17"/>
    </location>
</feature>
<dbReference type="InterPro" id="IPR018389">
    <property type="entry name" value="DctP_fam"/>
</dbReference>
<accession>A0ABU9YI11</accession>
<evidence type="ECO:0000256" key="2">
    <source>
        <dbReference type="SAM" id="MobiDB-lite"/>
    </source>
</evidence>
<dbReference type="PANTHER" id="PTHR33376">
    <property type="match status" value="1"/>
</dbReference>